<keyword evidence="2" id="KW-1185">Reference proteome</keyword>
<dbReference type="GO" id="GO:0006974">
    <property type="term" value="P:DNA damage response"/>
    <property type="evidence" value="ECO:0007669"/>
    <property type="project" value="TreeGrafter"/>
</dbReference>
<dbReference type="AlphaFoldDB" id="A0A839QK52"/>
<name>A0A839QK52_9MICC</name>
<dbReference type="PANTHER" id="PTHR34387:SF2">
    <property type="entry name" value="SLR1258 PROTEIN"/>
    <property type="match status" value="1"/>
</dbReference>
<dbReference type="PANTHER" id="PTHR34387">
    <property type="entry name" value="SLR1258 PROTEIN"/>
    <property type="match status" value="1"/>
</dbReference>
<reference evidence="1 2" key="1">
    <citation type="submission" date="2020-08" db="EMBL/GenBank/DDBJ databases">
        <title>Sequencing the genomes of 1000 actinobacteria strains.</title>
        <authorList>
            <person name="Klenk H.-P."/>
        </authorList>
    </citation>
    <scope>NUCLEOTIDE SEQUENCE [LARGE SCALE GENOMIC DNA]</scope>
    <source>
        <strain evidence="1 2">DSM 22826</strain>
    </source>
</reference>
<dbReference type="EMBL" id="JACHVS010000001">
    <property type="protein sequence ID" value="MBB2996210.1"/>
    <property type="molecule type" value="Genomic_DNA"/>
</dbReference>
<dbReference type="Gene3D" id="3.30.110.170">
    <property type="entry name" value="Protein of unknown function (DUF541), domain 1"/>
    <property type="match status" value="1"/>
</dbReference>
<dbReference type="Proteomes" id="UP000523000">
    <property type="component" value="Unassembled WGS sequence"/>
</dbReference>
<protein>
    <recommendedName>
        <fullName evidence="3">DUF541 domain-containing protein</fullName>
    </recommendedName>
</protein>
<gene>
    <name evidence="1" type="ORF">E9229_002401</name>
</gene>
<comment type="caution">
    <text evidence="1">The sequence shown here is derived from an EMBL/GenBank/DDBJ whole genome shotgun (WGS) entry which is preliminary data.</text>
</comment>
<sequence>MNQLEHTVTTIGSATIAAVPDLAVITLAVECRHTGAQGAFDAAATAAARVLAAIGETAPGALLTTRGVGLRAETAWRDEQTVVTGYVSDSTLLVSGLPIDAASAVLHAAVAAGGDDVRIQSLEYELADEHEARNGAREDAFADARAKAGQLAQLAGRTLGAAVVIEEIGENTVSPLRAAGRDMKLASMPVMAGEKQVGAGVSVRWELI</sequence>
<evidence type="ECO:0000313" key="1">
    <source>
        <dbReference type="EMBL" id="MBB2996210.1"/>
    </source>
</evidence>
<dbReference type="InterPro" id="IPR007497">
    <property type="entry name" value="SIMPL/DUF541"/>
</dbReference>
<dbReference type="InterPro" id="IPR052022">
    <property type="entry name" value="26kDa_periplasmic_antigen"/>
</dbReference>
<evidence type="ECO:0000313" key="2">
    <source>
        <dbReference type="Proteomes" id="UP000523000"/>
    </source>
</evidence>
<proteinExistence type="predicted"/>
<dbReference type="Pfam" id="PF04402">
    <property type="entry name" value="SIMPL"/>
    <property type="match status" value="1"/>
</dbReference>
<dbReference type="Gene3D" id="3.30.70.2970">
    <property type="entry name" value="Protein of unknown function (DUF541), domain 2"/>
    <property type="match status" value="1"/>
</dbReference>
<accession>A0A839QK52</accession>
<evidence type="ECO:0008006" key="3">
    <source>
        <dbReference type="Google" id="ProtNLM"/>
    </source>
</evidence>
<organism evidence="1 2">
    <name type="scientific">Paeniglutamicibacter cryotolerans</name>
    <dbReference type="NCBI Taxonomy" id="670079"/>
    <lineage>
        <taxon>Bacteria</taxon>
        <taxon>Bacillati</taxon>
        <taxon>Actinomycetota</taxon>
        <taxon>Actinomycetes</taxon>
        <taxon>Micrococcales</taxon>
        <taxon>Micrococcaceae</taxon>
        <taxon>Paeniglutamicibacter</taxon>
    </lineage>
</organism>
<dbReference type="RefSeq" id="WP_183511432.1">
    <property type="nucleotide sequence ID" value="NZ_BAABGK010000002.1"/>
</dbReference>